<evidence type="ECO:0000256" key="2">
    <source>
        <dbReference type="ARBA" id="ARBA00023015"/>
    </source>
</evidence>
<dbReference type="GO" id="GO:2000142">
    <property type="term" value="P:regulation of DNA-templated transcription initiation"/>
    <property type="evidence" value="ECO:0007669"/>
    <property type="project" value="TreeGrafter"/>
</dbReference>
<dbReference type="InterPro" id="IPR036390">
    <property type="entry name" value="WH_DNA-bd_sf"/>
</dbReference>
<protein>
    <recommendedName>
        <fullName evidence="6">HTH lysR-type domain-containing protein</fullName>
    </recommendedName>
</protein>
<dbReference type="InterPro" id="IPR000847">
    <property type="entry name" value="LysR_HTH_N"/>
</dbReference>
<dbReference type="Gene3D" id="3.40.190.290">
    <property type="match status" value="1"/>
</dbReference>
<dbReference type="Gene3D" id="1.10.10.10">
    <property type="entry name" value="Winged helix-like DNA-binding domain superfamily/Winged helix DNA-binding domain"/>
    <property type="match status" value="1"/>
</dbReference>
<keyword evidence="4" id="KW-0010">Activator</keyword>
<evidence type="ECO:0000313" key="7">
    <source>
        <dbReference type="EMBL" id="ETX13364.1"/>
    </source>
</evidence>
<dbReference type="Pfam" id="PF00126">
    <property type="entry name" value="HTH_1"/>
    <property type="match status" value="1"/>
</dbReference>
<dbReference type="InterPro" id="IPR005119">
    <property type="entry name" value="LysR_subst-bd"/>
</dbReference>
<evidence type="ECO:0000256" key="5">
    <source>
        <dbReference type="ARBA" id="ARBA00023163"/>
    </source>
</evidence>
<comment type="similarity">
    <text evidence="1">Belongs to the LysR transcriptional regulatory family.</text>
</comment>
<dbReference type="InterPro" id="IPR036388">
    <property type="entry name" value="WH-like_DNA-bd_sf"/>
</dbReference>
<dbReference type="eggNOG" id="COG0583">
    <property type="taxonomic scope" value="Bacteria"/>
</dbReference>
<keyword evidence="8" id="KW-1185">Reference proteome</keyword>
<dbReference type="Proteomes" id="UP000022447">
    <property type="component" value="Unassembled WGS sequence"/>
</dbReference>
<comment type="caution">
    <text evidence="7">The sequence shown here is derived from an EMBL/GenBank/DDBJ whole genome shotgun (WGS) entry which is preliminary data.</text>
</comment>
<dbReference type="Pfam" id="PF03466">
    <property type="entry name" value="LysR_substrate"/>
    <property type="match status" value="1"/>
</dbReference>
<dbReference type="AlphaFoldDB" id="X7EBA8"/>
<name>X7EBA8_9RHOB</name>
<dbReference type="STRING" id="1449350.OCH239_10615"/>
<organism evidence="7 8">
    <name type="scientific">Roseivivax halodurans JCM 10272</name>
    <dbReference type="NCBI Taxonomy" id="1449350"/>
    <lineage>
        <taxon>Bacteria</taxon>
        <taxon>Pseudomonadati</taxon>
        <taxon>Pseudomonadota</taxon>
        <taxon>Alphaproteobacteria</taxon>
        <taxon>Rhodobacterales</taxon>
        <taxon>Roseobacteraceae</taxon>
        <taxon>Roseivivax</taxon>
    </lineage>
</organism>
<evidence type="ECO:0000256" key="4">
    <source>
        <dbReference type="ARBA" id="ARBA00023159"/>
    </source>
</evidence>
<accession>X7EBA8</accession>
<dbReference type="PRINTS" id="PR00039">
    <property type="entry name" value="HTHLYSR"/>
</dbReference>
<evidence type="ECO:0000256" key="1">
    <source>
        <dbReference type="ARBA" id="ARBA00009437"/>
    </source>
</evidence>
<dbReference type="PANTHER" id="PTHR30293">
    <property type="entry name" value="TRANSCRIPTIONAL REGULATORY PROTEIN NAC-RELATED"/>
    <property type="match status" value="1"/>
</dbReference>
<keyword evidence="3" id="KW-0238">DNA-binding</keyword>
<feature type="domain" description="HTH lysR-type" evidence="6">
    <location>
        <begin position="12"/>
        <end position="69"/>
    </location>
</feature>
<evidence type="ECO:0000259" key="6">
    <source>
        <dbReference type="PROSITE" id="PS50931"/>
    </source>
</evidence>
<keyword evidence="5" id="KW-0804">Transcription</keyword>
<evidence type="ECO:0000256" key="3">
    <source>
        <dbReference type="ARBA" id="ARBA00023125"/>
    </source>
</evidence>
<gene>
    <name evidence="7" type="ORF">OCH239_10615</name>
</gene>
<dbReference type="OrthoDB" id="8479357at2"/>
<dbReference type="PROSITE" id="PS50931">
    <property type="entry name" value="HTH_LYSR"/>
    <property type="match status" value="1"/>
</dbReference>
<reference evidence="7 8" key="1">
    <citation type="submission" date="2014-01" db="EMBL/GenBank/DDBJ databases">
        <title>Roseivivax halodurans JCM 10272 Genome Sequencing.</title>
        <authorList>
            <person name="Lai Q."/>
            <person name="Li G."/>
            <person name="Shao Z."/>
        </authorList>
    </citation>
    <scope>NUCLEOTIDE SEQUENCE [LARGE SCALE GENOMIC DNA]</scope>
    <source>
        <strain evidence="7 8">JCM 10272</strain>
    </source>
</reference>
<dbReference type="SUPFAM" id="SSF53850">
    <property type="entry name" value="Periplasmic binding protein-like II"/>
    <property type="match status" value="1"/>
</dbReference>
<evidence type="ECO:0000313" key="8">
    <source>
        <dbReference type="Proteomes" id="UP000022447"/>
    </source>
</evidence>
<dbReference type="PANTHER" id="PTHR30293:SF0">
    <property type="entry name" value="NITROGEN ASSIMILATION REGULATORY PROTEIN NAC"/>
    <property type="match status" value="1"/>
</dbReference>
<dbReference type="RefSeq" id="WP_037265228.1">
    <property type="nucleotide sequence ID" value="NZ_JALZ01000028.1"/>
</dbReference>
<proteinExistence type="inferred from homology"/>
<dbReference type="PATRIC" id="fig|1449350.3.peg.3452"/>
<keyword evidence="2" id="KW-0805">Transcription regulation</keyword>
<dbReference type="SUPFAM" id="SSF46785">
    <property type="entry name" value="Winged helix' DNA-binding domain"/>
    <property type="match status" value="1"/>
</dbReference>
<sequence>MTQKFGDRDWHPEIRALRYFVAVAEEKSITKAAARLRIAQPAVSRQIATLEEELGTAVFLRLPRGVELTEAGEILLDRCYDTFSLLAQGYREITAHSLAPKGTVVVGMPPTPGEFILPPLLARIKTRYPDIELHSVEGFSRELERALLRGDIALAVMHDPPERSDILRRDLLVENLNLVGSLGSLCAAQFTLAEVARLPLVMPSRPNFLRIIFDRACDERGLEPRVVQRVDGMWHLKALVRAGHGFTVLTYGGVLTEITAGTLECRPIVAPQIGWHLCIATRAEQRPKVAVTVVEDAIHDIVTDLVARGVWK</sequence>
<dbReference type="GO" id="GO:0003700">
    <property type="term" value="F:DNA-binding transcription factor activity"/>
    <property type="evidence" value="ECO:0007669"/>
    <property type="project" value="InterPro"/>
</dbReference>
<dbReference type="EMBL" id="JALZ01000028">
    <property type="protein sequence ID" value="ETX13364.1"/>
    <property type="molecule type" value="Genomic_DNA"/>
</dbReference>
<dbReference type="GO" id="GO:0003677">
    <property type="term" value="F:DNA binding"/>
    <property type="evidence" value="ECO:0007669"/>
    <property type="project" value="UniProtKB-KW"/>
</dbReference>
<dbReference type="FunFam" id="1.10.10.10:FF:000001">
    <property type="entry name" value="LysR family transcriptional regulator"/>
    <property type="match status" value="1"/>
</dbReference>